<evidence type="ECO:0000256" key="5">
    <source>
        <dbReference type="SAM" id="MobiDB-lite"/>
    </source>
</evidence>
<dbReference type="GO" id="GO:0008380">
    <property type="term" value="P:RNA splicing"/>
    <property type="evidence" value="ECO:0007669"/>
    <property type="project" value="UniProtKB-KW"/>
</dbReference>
<organism evidence="6">
    <name type="scientific">Cyprideis torosa</name>
    <dbReference type="NCBI Taxonomy" id="163714"/>
    <lineage>
        <taxon>Eukaryota</taxon>
        <taxon>Metazoa</taxon>
        <taxon>Ecdysozoa</taxon>
        <taxon>Arthropoda</taxon>
        <taxon>Crustacea</taxon>
        <taxon>Oligostraca</taxon>
        <taxon>Ostracoda</taxon>
        <taxon>Podocopa</taxon>
        <taxon>Podocopida</taxon>
        <taxon>Cytherocopina</taxon>
        <taxon>Cytheroidea</taxon>
        <taxon>Cytherideidae</taxon>
        <taxon>Cyprideis</taxon>
    </lineage>
</organism>
<dbReference type="OrthoDB" id="4822at2759"/>
<sequence length="567" mass="63069">MAYLFLESSVDFGAKDERACAVGGLGVEAMSFQSVGGYSGGPAGQTRTQEQAAFIEQKRREIQEKLRREQRQQGAPPVPFPAAPPPPAAKPAVPSSWTAKGFGSAPKVKPAAASVGGVTSSVVDGGGAAGGPKDIIARRREFQKQLRLQKMQGQSPKPSPVRAEVKEEPPEVEDFPDAPLRRQSLEAPPPPPEKKAKMSDEALKAIDPYHRKDEGPSAVEVKPSRSVVADFPSGAEPSPDWDLCNQVIQDIARGGFQEFRLAKVKHKENPRMWFLYKKDSWAFRIFNTKLQNELAKRNIPMPDLTAPEEGPPTTVGPVSMAIPGPSGASIVVPPSLVDVPTKVCGRSDPELVKYAIRVYGHTDLTEDQWKQCEDQIKLGAFFRQLQQKQKERAKLAQQGKVKYEYDSDEEVDDDEGTWEHRKRRKEMEETKELAEKITQANRGKHHIGDFLPPDELKKFMEKYKALKEGRDFDDSDYAAFKLTAENLGYRMLQKLGWEEGEGLGPEKQGIKAPVNKAKPIGESGGLGLSAQDNLTGDEDEYEAYRKRMMLAYRFRPNPLNNPRRAYY</sequence>
<dbReference type="PANTHER" id="PTHR23340">
    <property type="entry name" value="ARGININE/SERINE RICH SPLICING FACTOR SF4/14"/>
    <property type="match status" value="1"/>
</dbReference>
<feature type="region of interest" description="Disordered" evidence="5">
    <location>
        <begin position="64"/>
        <end position="236"/>
    </location>
</feature>
<proteinExistence type="predicted"/>
<accession>A0A7R8ZMD2</accession>
<dbReference type="PANTHER" id="PTHR23340:SF0">
    <property type="entry name" value="SURP AND G-PATCH DOMAIN-CONTAINING PROTEIN 1 ISOFORM X1"/>
    <property type="match status" value="1"/>
</dbReference>
<keyword evidence="2" id="KW-0507">mRNA processing</keyword>
<dbReference type="AlphaFoldDB" id="A0A7R8ZMD2"/>
<dbReference type="GO" id="GO:0005654">
    <property type="term" value="C:nucleoplasm"/>
    <property type="evidence" value="ECO:0007669"/>
    <property type="project" value="TreeGrafter"/>
</dbReference>
<comment type="subcellular location">
    <subcellularLocation>
        <location evidence="1">Nucleus</location>
    </subcellularLocation>
</comment>
<dbReference type="GO" id="GO:0003723">
    <property type="term" value="F:RNA binding"/>
    <property type="evidence" value="ECO:0007669"/>
    <property type="project" value="TreeGrafter"/>
</dbReference>
<feature type="region of interest" description="Disordered" evidence="5">
    <location>
        <begin position="406"/>
        <end position="429"/>
    </location>
</feature>
<feature type="compositionally biased region" description="Low complexity" evidence="5">
    <location>
        <begin position="111"/>
        <end position="123"/>
    </location>
</feature>
<evidence type="ECO:0000256" key="4">
    <source>
        <dbReference type="ARBA" id="ARBA00023242"/>
    </source>
</evidence>
<feature type="compositionally biased region" description="Acidic residues" evidence="5">
    <location>
        <begin position="406"/>
        <end position="416"/>
    </location>
</feature>
<dbReference type="Pfam" id="PF01585">
    <property type="entry name" value="G-patch"/>
    <property type="match status" value="1"/>
</dbReference>
<protein>
    <submittedName>
        <fullName evidence="6">Uncharacterized protein</fullName>
    </submittedName>
</protein>
<dbReference type="EMBL" id="OB660961">
    <property type="protein sequence ID" value="CAD7226879.1"/>
    <property type="molecule type" value="Genomic_DNA"/>
</dbReference>
<evidence type="ECO:0000256" key="3">
    <source>
        <dbReference type="ARBA" id="ARBA00023187"/>
    </source>
</evidence>
<keyword evidence="3" id="KW-0508">mRNA splicing</keyword>
<evidence type="ECO:0000313" key="6">
    <source>
        <dbReference type="EMBL" id="CAD7226879.1"/>
    </source>
</evidence>
<keyword evidence="4" id="KW-0539">Nucleus</keyword>
<dbReference type="GO" id="GO:0006397">
    <property type="term" value="P:mRNA processing"/>
    <property type="evidence" value="ECO:0007669"/>
    <property type="project" value="UniProtKB-KW"/>
</dbReference>
<evidence type="ECO:0000256" key="1">
    <source>
        <dbReference type="ARBA" id="ARBA00004123"/>
    </source>
</evidence>
<feature type="compositionally biased region" description="Basic and acidic residues" evidence="5">
    <location>
        <begin position="135"/>
        <end position="144"/>
    </location>
</feature>
<gene>
    <name evidence="6" type="ORF">CTOB1V02_LOCUS4793</name>
</gene>
<dbReference type="InterPro" id="IPR000467">
    <property type="entry name" value="G_patch_dom"/>
</dbReference>
<reference evidence="6" key="1">
    <citation type="submission" date="2020-11" db="EMBL/GenBank/DDBJ databases">
        <authorList>
            <person name="Tran Van P."/>
        </authorList>
    </citation>
    <scope>NUCLEOTIDE SEQUENCE</scope>
</reference>
<dbReference type="PROSITE" id="PS50174">
    <property type="entry name" value="G_PATCH"/>
    <property type="match status" value="1"/>
</dbReference>
<name>A0A7R8ZMD2_9CRUS</name>
<dbReference type="SMART" id="SM00443">
    <property type="entry name" value="G_patch"/>
    <property type="match status" value="1"/>
</dbReference>
<dbReference type="InterPro" id="IPR040169">
    <property type="entry name" value="SUGP1/2"/>
</dbReference>
<feature type="compositionally biased region" description="Pro residues" evidence="5">
    <location>
        <begin position="76"/>
        <end position="89"/>
    </location>
</feature>
<feature type="compositionally biased region" description="Basic and acidic residues" evidence="5">
    <location>
        <begin position="192"/>
        <end position="215"/>
    </location>
</feature>
<evidence type="ECO:0000256" key="2">
    <source>
        <dbReference type="ARBA" id="ARBA00022664"/>
    </source>
</evidence>